<dbReference type="Proteomes" id="UP000075903">
    <property type="component" value="Unassembled WGS sequence"/>
</dbReference>
<name>A0A182VH28_ANOME</name>
<feature type="signal peptide" evidence="1">
    <location>
        <begin position="1"/>
        <end position="40"/>
    </location>
</feature>
<protein>
    <submittedName>
        <fullName evidence="2">Uncharacterized protein</fullName>
    </submittedName>
</protein>
<sequence length="149" mass="16336">MCIKLCRRSVAGGIGREAWTGRRGVRPLAALLAVLYVVLAQLSAGSVVEGTSSGKDGEYENSRGHSTTLQGWYVPLLLFDVDGSDRTGPLRSEPRFHPRCAAQEAAVLMLKPRAGAVYIERHNFQHSASLSCALELLMNLVRNIRRMTQ</sequence>
<dbReference type="VEuPathDB" id="VectorBase:AMEM014851"/>
<organism evidence="2 3">
    <name type="scientific">Anopheles merus</name>
    <name type="common">Mosquito</name>
    <dbReference type="NCBI Taxonomy" id="30066"/>
    <lineage>
        <taxon>Eukaryota</taxon>
        <taxon>Metazoa</taxon>
        <taxon>Ecdysozoa</taxon>
        <taxon>Arthropoda</taxon>
        <taxon>Hexapoda</taxon>
        <taxon>Insecta</taxon>
        <taxon>Pterygota</taxon>
        <taxon>Neoptera</taxon>
        <taxon>Endopterygota</taxon>
        <taxon>Diptera</taxon>
        <taxon>Nematocera</taxon>
        <taxon>Culicoidea</taxon>
        <taxon>Culicidae</taxon>
        <taxon>Anophelinae</taxon>
        <taxon>Anopheles</taxon>
    </lineage>
</organism>
<evidence type="ECO:0000313" key="2">
    <source>
        <dbReference type="EnsemblMetazoa" id="AMEM014851-PA"/>
    </source>
</evidence>
<reference evidence="2" key="1">
    <citation type="submission" date="2020-05" db="UniProtKB">
        <authorList>
            <consortium name="EnsemblMetazoa"/>
        </authorList>
    </citation>
    <scope>IDENTIFICATION</scope>
    <source>
        <strain evidence="2">MAF</strain>
    </source>
</reference>
<feature type="chain" id="PRO_5008139722" evidence="1">
    <location>
        <begin position="41"/>
        <end position="149"/>
    </location>
</feature>
<evidence type="ECO:0000256" key="1">
    <source>
        <dbReference type="SAM" id="SignalP"/>
    </source>
</evidence>
<dbReference type="AlphaFoldDB" id="A0A182VH28"/>
<dbReference type="EnsemblMetazoa" id="AMEM014851-RA">
    <property type="protein sequence ID" value="AMEM014851-PA"/>
    <property type="gene ID" value="AMEM014851"/>
</dbReference>
<evidence type="ECO:0000313" key="3">
    <source>
        <dbReference type="Proteomes" id="UP000075903"/>
    </source>
</evidence>
<keyword evidence="3" id="KW-1185">Reference proteome</keyword>
<proteinExistence type="predicted"/>
<accession>A0A182VH28</accession>
<keyword evidence="1" id="KW-0732">Signal</keyword>
<dbReference type="VEuPathDB" id="VectorBase:AMEM21_004745"/>